<sequence>MADAAEVYRARPSGAEIAEVLSQRAVATVGTLNPDGTIHLAYVIFLHHDDRLYFETSSLTRKARNADRTGQATVLVQGRASTGRSLMVSLEGTARLVRGPEAHDINHRLRAKYIRAEALPDVDRAWGRLDDVAVELTPRRQRSWSGAVLHAETQRELAMPYGGIWLPDD</sequence>
<name>A0A6V8K1T5_9ACTN</name>
<dbReference type="Pfam" id="PF01243">
    <property type="entry name" value="PNPOx_N"/>
    <property type="match status" value="1"/>
</dbReference>
<feature type="domain" description="Pyridoxamine 5'-phosphate oxidase N-terminal" evidence="2">
    <location>
        <begin position="15"/>
        <end position="144"/>
    </location>
</feature>
<organism evidence="3 4">
    <name type="scientific">Phytohabitans houttuyneae</name>
    <dbReference type="NCBI Taxonomy" id="1076126"/>
    <lineage>
        <taxon>Bacteria</taxon>
        <taxon>Bacillati</taxon>
        <taxon>Actinomycetota</taxon>
        <taxon>Actinomycetes</taxon>
        <taxon>Micromonosporales</taxon>
        <taxon>Micromonosporaceae</taxon>
    </lineage>
</organism>
<dbReference type="EMBL" id="BLPF01000001">
    <property type="protein sequence ID" value="GFJ76331.1"/>
    <property type="molecule type" value="Genomic_DNA"/>
</dbReference>
<keyword evidence="4" id="KW-1185">Reference proteome</keyword>
<dbReference type="PANTHER" id="PTHR35176:SF6">
    <property type="entry name" value="HEME OXYGENASE HI_0854-RELATED"/>
    <property type="match status" value="1"/>
</dbReference>
<proteinExistence type="predicted"/>
<dbReference type="GO" id="GO:0070967">
    <property type="term" value="F:coenzyme F420 binding"/>
    <property type="evidence" value="ECO:0007669"/>
    <property type="project" value="TreeGrafter"/>
</dbReference>
<dbReference type="Gene3D" id="2.30.110.10">
    <property type="entry name" value="Electron Transport, Fmn-binding Protein, Chain A"/>
    <property type="match status" value="1"/>
</dbReference>
<dbReference type="InterPro" id="IPR052019">
    <property type="entry name" value="F420H2_bilvrd_red/Heme_oxyg"/>
</dbReference>
<dbReference type="SUPFAM" id="SSF50475">
    <property type="entry name" value="FMN-binding split barrel"/>
    <property type="match status" value="1"/>
</dbReference>
<evidence type="ECO:0000313" key="4">
    <source>
        <dbReference type="Proteomes" id="UP000482800"/>
    </source>
</evidence>
<dbReference type="GO" id="GO:0016627">
    <property type="term" value="F:oxidoreductase activity, acting on the CH-CH group of donors"/>
    <property type="evidence" value="ECO:0007669"/>
    <property type="project" value="TreeGrafter"/>
</dbReference>
<evidence type="ECO:0000259" key="2">
    <source>
        <dbReference type="Pfam" id="PF01243"/>
    </source>
</evidence>
<protein>
    <recommendedName>
        <fullName evidence="2">Pyridoxamine 5'-phosphate oxidase N-terminal domain-containing protein</fullName>
    </recommendedName>
</protein>
<dbReference type="Proteomes" id="UP000482800">
    <property type="component" value="Unassembled WGS sequence"/>
</dbReference>
<evidence type="ECO:0000256" key="1">
    <source>
        <dbReference type="ARBA" id="ARBA00023002"/>
    </source>
</evidence>
<dbReference type="InterPro" id="IPR011576">
    <property type="entry name" value="Pyridox_Oxase_N"/>
</dbReference>
<reference evidence="3 4" key="1">
    <citation type="submission" date="2020-03" db="EMBL/GenBank/DDBJ databases">
        <title>Whole genome shotgun sequence of Phytohabitans houttuyneae NBRC 108639.</title>
        <authorList>
            <person name="Komaki H."/>
            <person name="Tamura T."/>
        </authorList>
    </citation>
    <scope>NUCLEOTIDE SEQUENCE [LARGE SCALE GENOMIC DNA]</scope>
    <source>
        <strain evidence="3 4">NBRC 108639</strain>
    </source>
</reference>
<keyword evidence="1" id="KW-0560">Oxidoreductase</keyword>
<comment type="caution">
    <text evidence="3">The sequence shown here is derived from an EMBL/GenBank/DDBJ whole genome shotgun (WGS) entry which is preliminary data.</text>
</comment>
<reference evidence="3 4" key="2">
    <citation type="submission" date="2020-03" db="EMBL/GenBank/DDBJ databases">
        <authorList>
            <person name="Ichikawa N."/>
            <person name="Kimura A."/>
            <person name="Kitahashi Y."/>
            <person name="Uohara A."/>
        </authorList>
    </citation>
    <scope>NUCLEOTIDE SEQUENCE [LARGE SCALE GENOMIC DNA]</scope>
    <source>
        <strain evidence="3 4">NBRC 108639</strain>
    </source>
</reference>
<evidence type="ECO:0000313" key="3">
    <source>
        <dbReference type="EMBL" id="GFJ76331.1"/>
    </source>
</evidence>
<dbReference type="RefSeq" id="WP_173053170.1">
    <property type="nucleotide sequence ID" value="NZ_BAABGO010000003.1"/>
</dbReference>
<accession>A0A6V8K1T5</accession>
<gene>
    <name evidence="3" type="ORF">Phou_005110</name>
</gene>
<dbReference type="PANTHER" id="PTHR35176">
    <property type="entry name" value="HEME OXYGENASE HI_0854-RELATED"/>
    <property type="match status" value="1"/>
</dbReference>
<dbReference type="InterPro" id="IPR012349">
    <property type="entry name" value="Split_barrel_FMN-bd"/>
</dbReference>
<dbReference type="GO" id="GO:0005829">
    <property type="term" value="C:cytosol"/>
    <property type="evidence" value="ECO:0007669"/>
    <property type="project" value="TreeGrafter"/>
</dbReference>
<dbReference type="AlphaFoldDB" id="A0A6V8K1T5"/>